<organism evidence="1 2">
    <name type="scientific">Elysia marginata</name>
    <dbReference type="NCBI Taxonomy" id="1093978"/>
    <lineage>
        <taxon>Eukaryota</taxon>
        <taxon>Metazoa</taxon>
        <taxon>Spiralia</taxon>
        <taxon>Lophotrochozoa</taxon>
        <taxon>Mollusca</taxon>
        <taxon>Gastropoda</taxon>
        <taxon>Heterobranchia</taxon>
        <taxon>Euthyneura</taxon>
        <taxon>Panpulmonata</taxon>
        <taxon>Sacoglossa</taxon>
        <taxon>Placobranchoidea</taxon>
        <taxon>Plakobranchidae</taxon>
        <taxon>Elysia</taxon>
    </lineage>
</organism>
<accession>A0AAV4JMW5</accession>
<dbReference type="EMBL" id="BMAT01007015">
    <property type="protein sequence ID" value="GFS24123.1"/>
    <property type="molecule type" value="Genomic_DNA"/>
</dbReference>
<evidence type="ECO:0000313" key="2">
    <source>
        <dbReference type="Proteomes" id="UP000762676"/>
    </source>
</evidence>
<dbReference type="AlphaFoldDB" id="A0AAV4JMW5"/>
<proteinExistence type="predicted"/>
<dbReference type="Proteomes" id="UP000762676">
    <property type="component" value="Unassembled WGS sequence"/>
</dbReference>
<evidence type="ECO:0000313" key="1">
    <source>
        <dbReference type="EMBL" id="GFS24123.1"/>
    </source>
</evidence>
<gene>
    <name evidence="1" type="ORF">ElyMa_003407500</name>
</gene>
<keyword evidence="2" id="KW-1185">Reference proteome</keyword>
<protein>
    <submittedName>
        <fullName evidence="1">Uncharacterized protein</fullName>
    </submittedName>
</protein>
<name>A0AAV4JMW5_9GAST</name>
<reference evidence="1 2" key="1">
    <citation type="journal article" date="2021" name="Elife">
        <title>Chloroplast acquisition without the gene transfer in kleptoplastic sea slugs, Plakobranchus ocellatus.</title>
        <authorList>
            <person name="Maeda T."/>
            <person name="Takahashi S."/>
            <person name="Yoshida T."/>
            <person name="Shimamura S."/>
            <person name="Takaki Y."/>
            <person name="Nagai Y."/>
            <person name="Toyoda A."/>
            <person name="Suzuki Y."/>
            <person name="Arimoto A."/>
            <person name="Ishii H."/>
            <person name="Satoh N."/>
            <person name="Nishiyama T."/>
            <person name="Hasebe M."/>
            <person name="Maruyama T."/>
            <person name="Minagawa J."/>
            <person name="Obokata J."/>
            <person name="Shigenobu S."/>
        </authorList>
    </citation>
    <scope>NUCLEOTIDE SEQUENCE [LARGE SCALE GENOMIC DNA]</scope>
</reference>
<sequence length="113" mass="12579">MFSNLTGVTNLSVDVFINIEKSTATTEELSVPEITKLMSLQQTTPYEEAEEEDEPGLMLVSSKFALMALEQVRAVALQQNDGDSVLQQIQRLENTIQQMAERNRPQLTTTSCA</sequence>
<comment type="caution">
    <text evidence="1">The sequence shown here is derived from an EMBL/GenBank/DDBJ whole genome shotgun (WGS) entry which is preliminary data.</text>
</comment>